<dbReference type="SFLD" id="SFLDG00358">
    <property type="entry name" value="Main_(cytGST)"/>
    <property type="match status" value="1"/>
</dbReference>
<dbReference type="eggNOG" id="COG0625">
    <property type="taxonomic scope" value="Bacteria"/>
</dbReference>
<dbReference type="InterPro" id="IPR036282">
    <property type="entry name" value="Glutathione-S-Trfase_C_sf"/>
</dbReference>
<dbReference type="AlphaFoldDB" id="A0A0D0QBX5"/>
<dbReference type="InterPro" id="IPR036249">
    <property type="entry name" value="Thioredoxin-like_sf"/>
</dbReference>
<evidence type="ECO:0000313" key="3">
    <source>
        <dbReference type="Proteomes" id="UP000035100"/>
    </source>
</evidence>
<evidence type="ECO:0000313" key="2">
    <source>
        <dbReference type="EMBL" id="KIQ69787.1"/>
    </source>
</evidence>
<dbReference type="PATRIC" id="fig|1123501.6.peg.1443"/>
<reference evidence="2 3" key="1">
    <citation type="submission" date="2013-01" db="EMBL/GenBank/DDBJ databases">
        <authorList>
            <person name="Fiebig A."/>
            <person name="Goeker M."/>
            <person name="Klenk H.-P.P."/>
        </authorList>
    </citation>
    <scope>NUCLEOTIDE SEQUENCE [LARGE SCALE GENOMIC DNA]</scope>
    <source>
        <strain evidence="2 3">DSM 24838</strain>
    </source>
</reference>
<dbReference type="CDD" id="cd03046">
    <property type="entry name" value="GST_N_GTT1_like"/>
    <property type="match status" value="1"/>
</dbReference>
<dbReference type="Proteomes" id="UP000035100">
    <property type="component" value="Unassembled WGS sequence"/>
</dbReference>
<sequence length="216" mass="23643">MITVYGEGRGFRVLWMLEEMGLPYRLVDIDLLSDAPHDPDFLAINPSGFIPAIRDGEVGMVESIAILEVLAARHGPTPLVPAQDDPAYPTYRQFLLMGEAGIATAAFYLMNLRRVSGEEDSPGIRFARYQFDSRVALVARQLERTEHVAGDAFTAADISVTYGLNHGTIYSGLAVPEVVETYLGRVRSRPAYRRAVEASTHSKAFLPEGERGATGA</sequence>
<dbReference type="InterPro" id="IPR004045">
    <property type="entry name" value="Glutathione_S-Trfase_N"/>
</dbReference>
<dbReference type="GO" id="GO:0004364">
    <property type="term" value="F:glutathione transferase activity"/>
    <property type="evidence" value="ECO:0007669"/>
    <property type="project" value="UniProtKB-EC"/>
</dbReference>
<keyword evidence="3" id="KW-1185">Reference proteome</keyword>
<proteinExistence type="predicted"/>
<dbReference type="RefSeq" id="WP_018301281.1">
    <property type="nucleotide sequence ID" value="NZ_KB902276.1"/>
</dbReference>
<gene>
    <name evidence="2" type="ORF">Wenmar_01357</name>
</gene>
<dbReference type="SUPFAM" id="SSF47616">
    <property type="entry name" value="GST C-terminal domain-like"/>
    <property type="match status" value="1"/>
</dbReference>
<protein>
    <submittedName>
        <fullName evidence="2">Glutathione S-transferase</fullName>
        <ecNumber evidence="2">2.5.1.18</ecNumber>
    </submittedName>
</protein>
<dbReference type="Pfam" id="PF13409">
    <property type="entry name" value="GST_N_2"/>
    <property type="match status" value="1"/>
</dbReference>
<dbReference type="STRING" id="1123501.Wenmar_01357"/>
<dbReference type="PROSITE" id="PS50404">
    <property type="entry name" value="GST_NTER"/>
    <property type="match status" value="1"/>
</dbReference>
<organism evidence="2 3">
    <name type="scientific">Wenxinia marina DSM 24838</name>
    <dbReference type="NCBI Taxonomy" id="1123501"/>
    <lineage>
        <taxon>Bacteria</taxon>
        <taxon>Pseudomonadati</taxon>
        <taxon>Pseudomonadota</taxon>
        <taxon>Alphaproteobacteria</taxon>
        <taxon>Rhodobacterales</taxon>
        <taxon>Roseobacteraceae</taxon>
        <taxon>Wenxinia</taxon>
    </lineage>
</organism>
<dbReference type="InterPro" id="IPR040079">
    <property type="entry name" value="Glutathione_S-Trfase"/>
</dbReference>
<dbReference type="SUPFAM" id="SSF52833">
    <property type="entry name" value="Thioredoxin-like"/>
    <property type="match status" value="1"/>
</dbReference>
<dbReference type="SFLD" id="SFLDS00019">
    <property type="entry name" value="Glutathione_Transferase_(cytos"/>
    <property type="match status" value="1"/>
</dbReference>
<dbReference type="PANTHER" id="PTHR44051:SF21">
    <property type="entry name" value="GLUTATHIONE S-TRANSFERASE FAMILY PROTEIN"/>
    <property type="match status" value="1"/>
</dbReference>
<dbReference type="Gene3D" id="3.40.30.10">
    <property type="entry name" value="Glutaredoxin"/>
    <property type="match status" value="1"/>
</dbReference>
<dbReference type="EC" id="2.5.1.18" evidence="2"/>
<feature type="domain" description="GST N-terminal" evidence="1">
    <location>
        <begin position="1"/>
        <end position="78"/>
    </location>
</feature>
<dbReference type="OrthoDB" id="9810080at2"/>
<comment type="caution">
    <text evidence="2">The sequence shown here is derived from an EMBL/GenBank/DDBJ whole genome shotgun (WGS) entry which is preliminary data.</text>
</comment>
<keyword evidence="2" id="KW-0808">Transferase</keyword>
<evidence type="ECO:0000259" key="1">
    <source>
        <dbReference type="PROSITE" id="PS50404"/>
    </source>
</evidence>
<dbReference type="Gene3D" id="1.20.1050.10">
    <property type="match status" value="1"/>
</dbReference>
<dbReference type="EMBL" id="AONG01000008">
    <property type="protein sequence ID" value="KIQ69787.1"/>
    <property type="molecule type" value="Genomic_DNA"/>
</dbReference>
<name>A0A0D0QBX5_9RHOB</name>
<dbReference type="PANTHER" id="PTHR44051">
    <property type="entry name" value="GLUTATHIONE S-TRANSFERASE-RELATED"/>
    <property type="match status" value="1"/>
</dbReference>
<accession>A0A0D0QBX5</accession>